<accession>A0ACB9GC21</accession>
<reference evidence="2" key="1">
    <citation type="journal article" date="2022" name="Mol. Ecol. Resour.">
        <title>The genomes of chicory, endive, great burdock and yacon provide insights into Asteraceae palaeo-polyploidization history and plant inulin production.</title>
        <authorList>
            <person name="Fan W."/>
            <person name="Wang S."/>
            <person name="Wang H."/>
            <person name="Wang A."/>
            <person name="Jiang F."/>
            <person name="Liu H."/>
            <person name="Zhao H."/>
            <person name="Xu D."/>
            <person name="Zhang Y."/>
        </authorList>
    </citation>
    <scope>NUCLEOTIDE SEQUENCE [LARGE SCALE GENOMIC DNA]</scope>
    <source>
        <strain evidence="2">cv. Punajuju</strain>
    </source>
</reference>
<name>A0ACB9GC21_CICIN</name>
<sequence length="67" mass="8014">MVNRCRFDLYIDVDMGILAVNISQCVLEFQNDRYLYIPSVFKNNLNQIGSLEMRYMGHETEYMIQRT</sequence>
<dbReference type="EMBL" id="CM042010">
    <property type="protein sequence ID" value="KAI3780748.1"/>
    <property type="molecule type" value="Genomic_DNA"/>
</dbReference>
<evidence type="ECO:0000313" key="2">
    <source>
        <dbReference type="Proteomes" id="UP001055811"/>
    </source>
</evidence>
<reference evidence="1 2" key="2">
    <citation type="journal article" date="2022" name="Mol. Ecol. Resour.">
        <title>The genomes of chicory, endive, great burdock and yacon provide insights into Asteraceae paleo-polyploidization history and plant inulin production.</title>
        <authorList>
            <person name="Fan W."/>
            <person name="Wang S."/>
            <person name="Wang H."/>
            <person name="Wang A."/>
            <person name="Jiang F."/>
            <person name="Liu H."/>
            <person name="Zhao H."/>
            <person name="Xu D."/>
            <person name="Zhang Y."/>
        </authorList>
    </citation>
    <scope>NUCLEOTIDE SEQUENCE [LARGE SCALE GENOMIC DNA]</scope>
    <source>
        <strain evidence="2">cv. Punajuju</strain>
        <tissue evidence="1">Leaves</tissue>
    </source>
</reference>
<evidence type="ECO:0000313" key="1">
    <source>
        <dbReference type="EMBL" id="KAI3780748.1"/>
    </source>
</evidence>
<proteinExistence type="predicted"/>
<organism evidence="1 2">
    <name type="scientific">Cichorium intybus</name>
    <name type="common">Chicory</name>
    <dbReference type="NCBI Taxonomy" id="13427"/>
    <lineage>
        <taxon>Eukaryota</taxon>
        <taxon>Viridiplantae</taxon>
        <taxon>Streptophyta</taxon>
        <taxon>Embryophyta</taxon>
        <taxon>Tracheophyta</taxon>
        <taxon>Spermatophyta</taxon>
        <taxon>Magnoliopsida</taxon>
        <taxon>eudicotyledons</taxon>
        <taxon>Gunneridae</taxon>
        <taxon>Pentapetalae</taxon>
        <taxon>asterids</taxon>
        <taxon>campanulids</taxon>
        <taxon>Asterales</taxon>
        <taxon>Asteraceae</taxon>
        <taxon>Cichorioideae</taxon>
        <taxon>Cichorieae</taxon>
        <taxon>Cichoriinae</taxon>
        <taxon>Cichorium</taxon>
    </lineage>
</organism>
<keyword evidence="2" id="KW-1185">Reference proteome</keyword>
<gene>
    <name evidence="1" type="ORF">L2E82_10736</name>
</gene>
<dbReference type="Proteomes" id="UP001055811">
    <property type="component" value="Linkage Group LG02"/>
</dbReference>
<protein>
    <submittedName>
        <fullName evidence="1">Uncharacterized protein</fullName>
    </submittedName>
</protein>
<comment type="caution">
    <text evidence="1">The sequence shown here is derived from an EMBL/GenBank/DDBJ whole genome shotgun (WGS) entry which is preliminary data.</text>
</comment>